<accession>A0ABQ9WAY1</accession>
<gene>
    <name evidence="1" type="ORF">P7K49_000184</name>
</gene>
<sequence length="107" mass="11661">MPASWHYNKCQASLANVKLRVHQCGPQPWLITLSEAPAIPTRGLRALGDKGAFQLALCCDEPANSLPAGTERTLSNLAWGDTANSVKKRLQLTRASYRNKSEKGTGR</sequence>
<protein>
    <submittedName>
        <fullName evidence="1">Uncharacterized protein</fullName>
    </submittedName>
</protein>
<dbReference type="EMBL" id="JASSZA010000001">
    <property type="protein sequence ID" value="KAK2118798.1"/>
    <property type="molecule type" value="Genomic_DNA"/>
</dbReference>
<keyword evidence="2" id="KW-1185">Reference proteome</keyword>
<name>A0ABQ9WAY1_SAGOE</name>
<organism evidence="1 2">
    <name type="scientific">Saguinus oedipus</name>
    <name type="common">Cotton-top tamarin</name>
    <name type="synonym">Oedipomidas oedipus</name>
    <dbReference type="NCBI Taxonomy" id="9490"/>
    <lineage>
        <taxon>Eukaryota</taxon>
        <taxon>Metazoa</taxon>
        <taxon>Chordata</taxon>
        <taxon>Craniata</taxon>
        <taxon>Vertebrata</taxon>
        <taxon>Euteleostomi</taxon>
        <taxon>Mammalia</taxon>
        <taxon>Eutheria</taxon>
        <taxon>Euarchontoglires</taxon>
        <taxon>Primates</taxon>
        <taxon>Haplorrhini</taxon>
        <taxon>Platyrrhini</taxon>
        <taxon>Cebidae</taxon>
        <taxon>Callitrichinae</taxon>
        <taxon>Saguinus</taxon>
    </lineage>
</organism>
<reference evidence="1 2" key="1">
    <citation type="submission" date="2023-05" db="EMBL/GenBank/DDBJ databases">
        <title>B98-5 Cell Line De Novo Hybrid Assembly: An Optical Mapping Approach.</title>
        <authorList>
            <person name="Kananen K."/>
            <person name="Auerbach J.A."/>
            <person name="Kautto E."/>
            <person name="Blachly J.S."/>
        </authorList>
    </citation>
    <scope>NUCLEOTIDE SEQUENCE [LARGE SCALE GENOMIC DNA]</scope>
    <source>
        <strain evidence="1">B95-8</strain>
        <tissue evidence="1">Cell line</tissue>
    </source>
</reference>
<dbReference type="Proteomes" id="UP001266305">
    <property type="component" value="Unassembled WGS sequence"/>
</dbReference>
<feature type="non-terminal residue" evidence="1">
    <location>
        <position position="107"/>
    </location>
</feature>
<comment type="caution">
    <text evidence="1">The sequence shown here is derived from an EMBL/GenBank/DDBJ whole genome shotgun (WGS) entry which is preliminary data.</text>
</comment>
<evidence type="ECO:0000313" key="1">
    <source>
        <dbReference type="EMBL" id="KAK2118798.1"/>
    </source>
</evidence>
<evidence type="ECO:0000313" key="2">
    <source>
        <dbReference type="Proteomes" id="UP001266305"/>
    </source>
</evidence>
<proteinExistence type="predicted"/>